<dbReference type="OrthoDB" id="277011at2759"/>
<evidence type="ECO:0000256" key="1">
    <source>
        <dbReference type="RuleBase" id="RU365079"/>
    </source>
</evidence>
<accession>A0A0M0K2X1</accession>
<comment type="subunit">
    <text evidence="1">Component of the TIM23 complex.</text>
</comment>
<keyword evidence="5" id="KW-1185">Reference proteome</keyword>
<proteinExistence type="inferred from homology"/>
<name>A0A0M0K2X1_9EUKA</name>
<protein>
    <recommendedName>
        <fullName evidence="1">Mitochondrial import inner membrane translocase subunit TIM50</fullName>
    </recommendedName>
</protein>
<dbReference type="SUPFAM" id="SSF56784">
    <property type="entry name" value="HAD-like"/>
    <property type="match status" value="1"/>
</dbReference>
<reference evidence="5" key="1">
    <citation type="journal article" date="2015" name="PLoS Genet.">
        <title>Genome Sequence and Transcriptome Analyses of Chrysochromulina tobin: Metabolic Tools for Enhanced Algal Fitness in the Prominent Order Prymnesiales (Haptophyceae).</title>
        <authorList>
            <person name="Hovde B.T."/>
            <person name="Deodato C.R."/>
            <person name="Hunsperger H.M."/>
            <person name="Ryken S.A."/>
            <person name="Yost W."/>
            <person name="Jha R.K."/>
            <person name="Patterson J."/>
            <person name="Monnat R.J. Jr."/>
            <person name="Barlow S.B."/>
            <person name="Starkenburg S.R."/>
            <person name="Cattolico R.A."/>
        </authorList>
    </citation>
    <scope>NUCLEOTIDE SEQUENCE</scope>
    <source>
        <strain evidence="5">CCMP291</strain>
    </source>
</reference>
<dbReference type="EMBL" id="JWZX01001572">
    <property type="protein sequence ID" value="KOO33216.1"/>
    <property type="molecule type" value="Genomic_DNA"/>
</dbReference>
<evidence type="ECO:0000313" key="4">
    <source>
        <dbReference type="EMBL" id="KOO33216.1"/>
    </source>
</evidence>
<evidence type="ECO:0000313" key="5">
    <source>
        <dbReference type="Proteomes" id="UP000037460"/>
    </source>
</evidence>
<evidence type="ECO:0000259" key="3">
    <source>
        <dbReference type="PROSITE" id="PS50969"/>
    </source>
</evidence>
<dbReference type="InterPro" id="IPR036412">
    <property type="entry name" value="HAD-like_sf"/>
</dbReference>
<comment type="caution">
    <text evidence="4">The sequence shown here is derived from an EMBL/GenBank/DDBJ whole genome shotgun (WGS) entry which is preliminary data.</text>
</comment>
<comment type="function">
    <text evidence="1">Essential component of the TIM23 complex, a complex that mediates the translocation of transit peptide-containing proteins across the mitochondrial inner membrane.</text>
</comment>
<keyword evidence="1" id="KW-0809">Transit peptide</keyword>
<feature type="domain" description="FCP1 homology" evidence="3">
    <location>
        <begin position="106"/>
        <end position="320"/>
    </location>
</feature>
<dbReference type="Gene3D" id="3.40.50.1000">
    <property type="entry name" value="HAD superfamily/HAD-like"/>
    <property type="match status" value="1"/>
</dbReference>
<evidence type="ECO:0000256" key="2">
    <source>
        <dbReference type="SAM" id="MobiDB-lite"/>
    </source>
</evidence>
<feature type="compositionally biased region" description="Basic and acidic residues" evidence="2">
    <location>
        <begin position="442"/>
        <end position="458"/>
    </location>
</feature>
<keyword evidence="1" id="KW-0811">Translocation</keyword>
<keyword evidence="1" id="KW-0653">Protein transport</keyword>
<dbReference type="InterPro" id="IPR004274">
    <property type="entry name" value="FCP1_dom"/>
</dbReference>
<dbReference type="AlphaFoldDB" id="A0A0M0K2X1"/>
<dbReference type="SMART" id="SM00577">
    <property type="entry name" value="CPDc"/>
    <property type="match status" value="1"/>
</dbReference>
<comment type="similarity">
    <text evidence="1">Belongs to the TIM50 family.</text>
</comment>
<keyword evidence="1" id="KW-0813">Transport</keyword>
<dbReference type="Pfam" id="PF03031">
    <property type="entry name" value="NIF"/>
    <property type="match status" value="1"/>
</dbReference>
<feature type="compositionally biased region" description="Basic and acidic residues" evidence="2">
    <location>
        <begin position="402"/>
        <end position="413"/>
    </location>
</feature>
<dbReference type="PANTHER" id="PTHR12210">
    <property type="entry name" value="DULLARD PROTEIN PHOSPHATASE"/>
    <property type="match status" value="1"/>
</dbReference>
<feature type="region of interest" description="Disordered" evidence="2">
    <location>
        <begin position="402"/>
        <end position="479"/>
    </location>
</feature>
<dbReference type="PROSITE" id="PS50969">
    <property type="entry name" value="FCP1"/>
    <property type="match status" value="1"/>
</dbReference>
<comment type="subcellular location">
    <subcellularLocation>
        <location evidence="1">Mitochondrion inner membrane</location>
        <topology evidence="1">Single-pass membrane protein</topology>
    </subcellularLocation>
</comment>
<keyword evidence="1" id="KW-0496">Mitochondrion</keyword>
<dbReference type="GO" id="GO:0015031">
    <property type="term" value="P:protein transport"/>
    <property type="evidence" value="ECO:0007669"/>
    <property type="project" value="UniProtKB-KW"/>
</dbReference>
<organism evidence="4 5">
    <name type="scientific">Chrysochromulina tobinii</name>
    <dbReference type="NCBI Taxonomy" id="1460289"/>
    <lineage>
        <taxon>Eukaryota</taxon>
        <taxon>Haptista</taxon>
        <taxon>Haptophyta</taxon>
        <taxon>Prymnesiophyceae</taxon>
        <taxon>Prymnesiales</taxon>
        <taxon>Chrysochromulinaceae</taxon>
        <taxon>Chrysochromulina</taxon>
    </lineage>
</organism>
<dbReference type="GO" id="GO:0005744">
    <property type="term" value="C:TIM23 mitochondrial import inner membrane translocase complex"/>
    <property type="evidence" value="ECO:0007669"/>
    <property type="project" value="UniProtKB-UniRule"/>
</dbReference>
<dbReference type="Proteomes" id="UP000037460">
    <property type="component" value="Unassembled WGS sequence"/>
</dbReference>
<feature type="compositionally biased region" description="Acidic residues" evidence="2">
    <location>
        <begin position="414"/>
        <end position="424"/>
    </location>
</feature>
<gene>
    <name evidence="4" type="ORF">Ctob_010506</name>
</gene>
<sequence>MDSWSDDDDRLSHLSLGTSCHEDDQHDEEYLERVLAYDHNDGPLCRADRFRLSKCLGIQPSLLLFNGGEAHTTGTGSLFLLAAITRSMANAPVASFPAEELPRHPSALGRKLLVMDLDNTLIHSTRARECAERIPAEHVHEHEDVHEEEEHSRELSFIVRSEVDGGGSTILARSVVRVRPGAFRFLRAMALVYDMCLFTASERQLAEPKVRWLEEACGGGFAFRWCFYREHTTRTPHGPIVKDVRMFAQEPVRKPVQDSDADDDDSVPVGARRRLGDIILVDDCPFMGALCCDNVLPVRRWGGELDDRVLPQLMRYLTCLAKAADVRPVLRCAFQLEAKAEAVYAKPWGGCALLSRPSRLRTQLEDGLPTSKPRDKKAVGCTCASLEEHKLLVAFRRRAGFDERDHEDSHEDHEAEAEVDEMTPEEGIAGDVRNKGTTTGAEPHEDAVVEAPSKESKQKTKIKTKKRPLELESVNQLSE</sequence>
<dbReference type="InterPro" id="IPR050365">
    <property type="entry name" value="TIM50"/>
</dbReference>
<dbReference type="InterPro" id="IPR023214">
    <property type="entry name" value="HAD_sf"/>
</dbReference>